<dbReference type="Proteomes" id="UP000078459">
    <property type="component" value="Unassembled WGS sequence"/>
</dbReference>
<keyword evidence="3" id="KW-1185">Reference proteome</keyword>
<name>A0A179DAQ3_9SPHI</name>
<evidence type="ECO:0008006" key="4">
    <source>
        <dbReference type="Google" id="ProtNLM"/>
    </source>
</evidence>
<dbReference type="EMBL" id="LWHJ01000032">
    <property type="protein sequence ID" value="OAQ37994.1"/>
    <property type="molecule type" value="Genomic_DNA"/>
</dbReference>
<proteinExistence type="predicted"/>
<feature type="chain" id="PRO_5008100388" description="Beta-lactamase-inhibitor-like PepSY-like domain-containing protein" evidence="1">
    <location>
        <begin position="19"/>
        <end position="304"/>
    </location>
</feature>
<reference evidence="2 3" key="2">
    <citation type="submission" date="2016-06" db="EMBL/GenBank/DDBJ databases">
        <title>Pedobacter psychrophilus sp. nov., isolated from Antarctic fragmentary rock.</title>
        <authorList>
            <person name="Svec P."/>
        </authorList>
    </citation>
    <scope>NUCLEOTIDE SEQUENCE [LARGE SCALE GENOMIC DNA]</scope>
    <source>
        <strain evidence="2 3">CCM 8644</strain>
    </source>
</reference>
<dbReference type="SUPFAM" id="SSF160574">
    <property type="entry name" value="BT0923-like"/>
    <property type="match status" value="1"/>
</dbReference>
<evidence type="ECO:0000256" key="1">
    <source>
        <dbReference type="SAM" id="SignalP"/>
    </source>
</evidence>
<reference evidence="2 3" key="1">
    <citation type="submission" date="2016-04" db="EMBL/GenBank/DDBJ databases">
        <authorList>
            <person name="Evans L.H."/>
            <person name="Alamgir A."/>
            <person name="Owens N."/>
            <person name="Weber N.D."/>
            <person name="Virtaneva K."/>
            <person name="Barbian K."/>
            <person name="Babar A."/>
            <person name="Rosenke K."/>
        </authorList>
    </citation>
    <scope>NUCLEOTIDE SEQUENCE [LARGE SCALE GENOMIC DNA]</scope>
    <source>
        <strain evidence="2 3">CCM 8644</strain>
    </source>
</reference>
<evidence type="ECO:0000313" key="2">
    <source>
        <dbReference type="EMBL" id="OAQ37994.1"/>
    </source>
</evidence>
<dbReference type="PROSITE" id="PS51257">
    <property type="entry name" value="PROKAR_LIPOPROTEIN"/>
    <property type="match status" value="1"/>
</dbReference>
<gene>
    <name evidence="2" type="ORF">A5893_16635</name>
</gene>
<keyword evidence="1" id="KW-0732">Signal</keyword>
<dbReference type="AlphaFoldDB" id="A0A179DAQ3"/>
<dbReference type="STRING" id="1826909.A5893_16635"/>
<comment type="caution">
    <text evidence="2">The sequence shown here is derived from an EMBL/GenBank/DDBJ whole genome shotgun (WGS) entry which is preliminary data.</text>
</comment>
<organism evidence="2 3">
    <name type="scientific">Pedobacter psychrophilus</name>
    <dbReference type="NCBI Taxonomy" id="1826909"/>
    <lineage>
        <taxon>Bacteria</taxon>
        <taxon>Pseudomonadati</taxon>
        <taxon>Bacteroidota</taxon>
        <taxon>Sphingobacteriia</taxon>
        <taxon>Sphingobacteriales</taxon>
        <taxon>Sphingobacteriaceae</taxon>
        <taxon>Pedobacter</taxon>
    </lineage>
</organism>
<dbReference type="OrthoDB" id="787491at2"/>
<sequence length="304" mass="33319">MKSLIKRNFLFLACMALAFTACKKTDSIDNLDNALLENGAVAIAATESVIGNFNPPKDSLYAIGACQRDHKRVMILAADLRPNITAYLNANYAGYTFIKAFSTAIKGSTTIDGYVVGFIFNGKPVALRFTAEGVFVKVLELREGSDLRKNRDHHDGGCFDNRDGKQRDSLAIANLSASIKSYMTTNYPKDTLKGAWLNKDLSIVLVSKNVTFFANIFKVDGTFIVRNAIPSHGGQDKEIQQSALPANTLSYLNTTYPNYVFKKAFSASERGVIKGYLVIIDANLTKYAILFDSSGVFVSAKSVR</sequence>
<evidence type="ECO:0000313" key="3">
    <source>
        <dbReference type="Proteomes" id="UP000078459"/>
    </source>
</evidence>
<accession>A0A179DAQ3</accession>
<feature type="signal peptide" evidence="1">
    <location>
        <begin position="1"/>
        <end position="18"/>
    </location>
</feature>
<dbReference type="RefSeq" id="WP_068823817.1">
    <property type="nucleotide sequence ID" value="NZ_LWHJ01000032.1"/>
</dbReference>
<dbReference type="Gene3D" id="3.40.1420.30">
    <property type="match status" value="1"/>
</dbReference>
<protein>
    <recommendedName>
        <fullName evidence="4">Beta-lactamase-inhibitor-like PepSY-like domain-containing protein</fullName>
    </recommendedName>
</protein>